<name>A0ABS0SC75_9HYPH</name>
<evidence type="ECO:0000313" key="1">
    <source>
        <dbReference type="EMBL" id="MBI1620364.1"/>
    </source>
</evidence>
<gene>
    <name evidence="1" type="ORF">IOD40_06760</name>
</gene>
<protein>
    <submittedName>
        <fullName evidence="1">Uncharacterized protein</fullName>
    </submittedName>
</protein>
<keyword evidence="2" id="KW-1185">Reference proteome</keyword>
<proteinExistence type="predicted"/>
<dbReference type="EMBL" id="JADGMQ010000003">
    <property type="protein sequence ID" value="MBI1620364.1"/>
    <property type="molecule type" value="Genomic_DNA"/>
</dbReference>
<organism evidence="1 2">
    <name type="scientific">Aquamicrobium zhengzhouense</name>
    <dbReference type="NCBI Taxonomy" id="2781738"/>
    <lineage>
        <taxon>Bacteria</taxon>
        <taxon>Pseudomonadati</taxon>
        <taxon>Pseudomonadota</taxon>
        <taxon>Alphaproteobacteria</taxon>
        <taxon>Hyphomicrobiales</taxon>
        <taxon>Phyllobacteriaceae</taxon>
        <taxon>Aquamicrobium</taxon>
    </lineage>
</organism>
<sequence>MRHSKIVLSDDEIVAQMRAAAPANEGAGAVQARIDDVLAERRANQESIQAEYDKGRGTDFGTAEIVAQSKLYPVKEHKGPITAVYTPGK</sequence>
<dbReference type="Proteomes" id="UP000601789">
    <property type="component" value="Unassembled WGS sequence"/>
</dbReference>
<dbReference type="RefSeq" id="WP_198475652.1">
    <property type="nucleotide sequence ID" value="NZ_JADGMQ010000003.1"/>
</dbReference>
<accession>A0ABS0SC75</accession>
<reference evidence="1 2" key="1">
    <citation type="submission" date="2020-10" db="EMBL/GenBank/DDBJ databases">
        <title>Aquamicrobium zhengzhouensis sp. nov., a exopolysaccharide producing bacterium isolated from farmland soil.</title>
        <authorList>
            <person name="Wang X."/>
        </authorList>
    </citation>
    <scope>NUCLEOTIDE SEQUENCE [LARGE SCALE GENOMIC DNA]</scope>
    <source>
        <strain evidence="2">cd-1</strain>
    </source>
</reference>
<comment type="caution">
    <text evidence="1">The sequence shown here is derived from an EMBL/GenBank/DDBJ whole genome shotgun (WGS) entry which is preliminary data.</text>
</comment>
<evidence type="ECO:0000313" key="2">
    <source>
        <dbReference type="Proteomes" id="UP000601789"/>
    </source>
</evidence>